<keyword evidence="2" id="KW-1185">Reference proteome</keyword>
<sequence>MTLGIISVLLTACTQKDKIVLDKAELSMYETILTGTITGGHVGLPLDIKGKRDDDITIAIDHYQHSKRVERFEN</sequence>
<organism evidence="1 2">
    <name type="scientific">Virgibacillus pantothenticus</name>
    <dbReference type="NCBI Taxonomy" id="1473"/>
    <lineage>
        <taxon>Bacteria</taxon>
        <taxon>Bacillati</taxon>
        <taxon>Bacillota</taxon>
        <taxon>Bacilli</taxon>
        <taxon>Bacillales</taxon>
        <taxon>Bacillaceae</taxon>
        <taxon>Virgibacillus</taxon>
    </lineage>
</organism>
<protein>
    <submittedName>
        <fullName evidence="1">Uncharacterized protein</fullName>
    </submittedName>
</protein>
<evidence type="ECO:0000313" key="1">
    <source>
        <dbReference type="EMBL" id="KNE21834.1"/>
    </source>
</evidence>
<reference evidence="2" key="1">
    <citation type="submission" date="2015-07" db="EMBL/GenBank/DDBJ databases">
        <title>Fjat-10053 dsm26.</title>
        <authorList>
            <person name="Liu B."/>
            <person name="Wang J."/>
            <person name="Zhu Y."/>
            <person name="Liu G."/>
            <person name="Chen Q."/>
            <person name="Chen Z."/>
            <person name="Lan J."/>
            <person name="Che J."/>
            <person name="Ge C."/>
            <person name="Shi H."/>
            <person name="Pan Z."/>
            <person name="Liu X."/>
        </authorList>
    </citation>
    <scope>NUCLEOTIDE SEQUENCE [LARGE SCALE GENOMIC DNA]</scope>
    <source>
        <strain evidence="2">DSM 26</strain>
    </source>
</reference>
<gene>
    <name evidence="1" type="ORF">AFK71_03220</name>
</gene>
<comment type="caution">
    <text evidence="1">The sequence shown here is derived from an EMBL/GenBank/DDBJ whole genome shotgun (WGS) entry which is preliminary data.</text>
</comment>
<dbReference type="EMBL" id="LGTO01000004">
    <property type="protein sequence ID" value="KNE21834.1"/>
    <property type="molecule type" value="Genomic_DNA"/>
</dbReference>
<dbReference type="PATRIC" id="fig|1473.5.peg.3576"/>
<evidence type="ECO:0000313" key="2">
    <source>
        <dbReference type="Proteomes" id="UP000036780"/>
    </source>
</evidence>
<accession>A0A0L0QTD2</accession>
<dbReference type="Proteomes" id="UP000036780">
    <property type="component" value="Unassembled WGS sequence"/>
</dbReference>
<dbReference type="AlphaFoldDB" id="A0A0L0QTD2"/>
<name>A0A0L0QTD2_VIRPA</name>
<dbReference type="RefSeq" id="WP_050350112.1">
    <property type="nucleotide sequence ID" value="NZ_FTOS01000006.1"/>
</dbReference>
<proteinExistence type="predicted"/>